<dbReference type="PANTHER" id="PTHR46481:SF10">
    <property type="entry name" value="ZINC FINGER BED DOMAIN-CONTAINING PROTEIN 39"/>
    <property type="match status" value="1"/>
</dbReference>
<proteinExistence type="predicted"/>
<keyword evidence="3" id="KW-0863">Zinc-finger</keyword>
<name>A0ABQ9IZ12_9CUCU</name>
<organism evidence="7 8">
    <name type="scientific">Molorchus minor</name>
    <dbReference type="NCBI Taxonomy" id="1323400"/>
    <lineage>
        <taxon>Eukaryota</taxon>
        <taxon>Metazoa</taxon>
        <taxon>Ecdysozoa</taxon>
        <taxon>Arthropoda</taxon>
        <taxon>Hexapoda</taxon>
        <taxon>Insecta</taxon>
        <taxon>Pterygota</taxon>
        <taxon>Neoptera</taxon>
        <taxon>Endopterygota</taxon>
        <taxon>Coleoptera</taxon>
        <taxon>Polyphaga</taxon>
        <taxon>Cucujiformia</taxon>
        <taxon>Chrysomeloidea</taxon>
        <taxon>Cerambycidae</taxon>
        <taxon>Lamiinae</taxon>
        <taxon>Monochamini</taxon>
        <taxon>Molorchus</taxon>
    </lineage>
</organism>
<dbReference type="PANTHER" id="PTHR46481">
    <property type="entry name" value="ZINC FINGER BED DOMAIN-CONTAINING PROTEIN 4"/>
    <property type="match status" value="1"/>
</dbReference>
<protein>
    <recommendedName>
        <fullName evidence="6">HAT C-terminal dimerisation domain-containing protein</fullName>
    </recommendedName>
</protein>
<evidence type="ECO:0000256" key="3">
    <source>
        <dbReference type="ARBA" id="ARBA00022771"/>
    </source>
</evidence>
<keyword evidence="8" id="KW-1185">Reference proteome</keyword>
<dbReference type="Pfam" id="PF05699">
    <property type="entry name" value="Dimer_Tnp_hAT"/>
    <property type="match status" value="1"/>
</dbReference>
<evidence type="ECO:0000256" key="1">
    <source>
        <dbReference type="ARBA" id="ARBA00004123"/>
    </source>
</evidence>
<gene>
    <name evidence="7" type="ORF">NQ317_015266</name>
</gene>
<sequence>MGERTFLALKIVVISSGKRGYYIVIISDETLHIIRIELHLEYYKYVYKKAKRCLVSFYSGHNVGNNQLITDVDNDTNASTNANDNIQSTPTQEITCCQSLANLQSEHVKKIPISYKCKSRQDRYIPEFSKDSITAHYINNNWTLSSHLLECVKYRESHTGENLSKLLKDSAQEWGIENNITAITTDNASNIVKAIKLCNWRHIPCFAHTINLIVQSGINCLKNNILCKVKSIVEYFKRSSSALNRLREMQEQMKLPNLKLKQDVPTRWNFTYEMLKRILEIKEAVVATLALVNRFDRCEDNDLIMQATLLDPRFMKFGFITDKKCDQTVENLRNRLQGSQGRPVVVNVPVQQQVEPSESTLWKELDTSVAENITINPRTAAILNPLLERMEDPLKWWKEKQAVYPILSQFVKKRLCITGTSVPCERIFSKAGLILTERRYRLGANKMAQIMFLNHNLGTEVDTVIRTERKDWTTFLVPCRTHTPNLSLQLRSGSQVSLLPRSHRPDSIRMVDSVRLVPPSDSVGTGRTGSAQD</sequence>
<dbReference type="Proteomes" id="UP001162164">
    <property type="component" value="Unassembled WGS sequence"/>
</dbReference>
<accession>A0ABQ9IZ12</accession>
<evidence type="ECO:0000259" key="6">
    <source>
        <dbReference type="Pfam" id="PF05699"/>
    </source>
</evidence>
<feature type="domain" description="HAT C-terminal dimerisation" evidence="6">
    <location>
        <begin position="387"/>
        <end position="457"/>
    </location>
</feature>
<comment type="subcellular location">
    <subcellularLocation>
        <location evidence="1">Nucleus</location>
    </subcellularLocation>
</comment>
<dbReference type="SUPFAM" id="SSF53098">
    <property type="entry name" value="Ribonuclease H-like"/>
    <property type="match status" value="1"/>
</dbReference>
<reference evidence="7" key="1">
    <citation type="journal article" date="2023" name="Insect Mol. Biol.">
        <title>Genome sequencing provides insights into the evolution of gene families encoding plant cell wall-degrading enzymes in longhorned beetles.</title>
        <authorList>
            <person name="Shin N.R."/>
            <person name="Okamura Y."/>
            <person name="Kirsch R."/>
            <person name="Pauchet Y."/>
        </authorList>
    </citation>
    <scope>NUCLEOTIDE SEQUENCE</scope>
    <source>
        <strain evidence="7">MMC_N1</strain>
    </source>
</reference>
<evidence type="ECO:0000256" key="4">
    <source>
        <dbReference type="ARBA" id="ARBA00022833"/>
    </source>
</evidence>
<keyword evidence="2" id="KW-0479">Metal-binding</keyword>
<keyword evidence="5" id="KW-0539">Nucleus</keyword>
<keyword evidence="4" id="KW-0862">Zinc</keyword>
<dbReference type="InterPro" id="IPR008906">
    <property type="entry name" value="HATC_C_dom"/>
</dbReference>
<evidence type="ECO:0000313" key="7">
    <source>
        <dbReference type="EMBL" id="KAJ8969216.1"/>
    </source>
</evidence>
<evidence type="ECO:0000256" key="5">
    <source>
        <dbReference type="ARBA" id="ARBA00023242"/>
    </source>
</evidence>
<evidence type="ECO:0000256" key="2">
    <source>
        <dbReference type="ARBA" id="ARBA00022723"/>
    </source>
</evidence>
<comment type="caution">
    <text evidence="7">The sequence shown here is derived from an EMBL/GenBank/DDBJ whole genome shotgun (WGS) entry which is preliminary data.</text>
</comment>
<evidence type="ECO:0000313" key="8">
    <source>
        <dbReference type="Proteomes" id="UP001162164"/>
    </source>
</evidence>
<dbReference type="InterPro" id="IPR012337">
    <property type="entry name" value="RNaseH-like_sf"/>
</dbReference>
<dbReference type="EMBL" id="JAPWTJ010001844">
    <property type="protein sequence ID" value="KAJ8969216.1"/>
    <property type="molecule type" value="Genomic_DNA"/>
</dbReference>
<dbReference type="InterPro" id="IPR052035">
    <property type="entry name" value="ZnF_BED_domain_contain"/>
</dbReference>